<protein>
    <submittedName>
        <fullName evidence="1">Uncharacterized protein</fullName>
    </submittedName>
</protein>
<sequence length="108" mass="11886">MTPLEPLIVWQSFEHPAAPRTLPATIADTTSILRTLIASPHLAGQEYARRRHDERLVHKVAPVPVLLARSGRADGYRQLPAGHNVPQEDPVGFADVDVDAVLTLRRSP</sequence>
<accession>A0A1H0HTU3</accession>
<dbReference type="AlphaFoldDB" id="A0A1H0HTU3"/>
<proteinExistence type="predicted"/>
<dbReference type="EMBL" id="LT629710">
    <property type="protein sequence ID" value="SDO22606.1"/>
    <property type="molecule type" value="Genomic_DNA"/>
</dbReference>
<reference evidence="1 2" key="1">
    <citation type="submission" date="2016-10" db="EMBL/GenBank/DDBJ databases">
        <authorList>
            <person name="de Groot N.N."/>
        </authorList>
    </citation>
    <scope>NUCLEOTIDE SEQUENCE [LARGE SCALE GENOMIC DNA]</scope>
    <source>
        <strain evidence="2">P4-7,KCTC 19426,CECT 7604</strain>
    </source>
</reference>
<evidence type="ECO:0000313" key="1">
    <source>
        <dbReference type="EMBL" id="SDO22606.1"/>
    </source>
</evidence>
<keyword evidence="2" id="KW-1185">Reference proteome</keyword>
<name>A0A1H0HTU3_9ACTN</name>
<evidence type="ECO:0000313" key="2">
    <source>
        <dbReference type="Proteomes" id="UP000198741"/>
    </source>
</evidence>
<dbReference type="Proteomes" id="UP000198741">
    <property type="component" value="Chromosome I"/>
</dbReference>
<gene>
    <name evidence="1" type="ORF">SAMN04515671_0212</name>
</gene>
<organism evidence="1 2">
    <name type="scientific">Nakamurella panacisegetis</name>
    <dbReference type="NCBI Taxonomy" id="1090615"/>
    <lineage>
        <taxon>Bacteria</taxon>
        <taxon>Bacillati</taxon>
        <taxon>Actinomycetota</taxon>
        <taxon>Actinomycetes</taxon>
        <taxon>Nakamurellales</taxon>
        <taxon>Nakamurellaceae</taxon>
        <taxon>Nakamurella</taxon>
    </lineage>
</organism>